<sequence length="390" mass="42664">MWEAFGEARLPIIQDRPFAYDLTISGAARVSTYSTIGQTFTYQGSLNYAPVRDIRFRGTYAEAVRAPNIGELFGPQNQTFLFVDDPCSQDNLNNGTDFRVANCAALLGSLGLSPEQIQGFDGATSASIPGVAGGNRNLTEETARTFTAGVVLQPRFIPGFSLSVDFYDVRIRDAVSTPSLQVVADLCVDQPTLDNVFCAAIDRNPASVTAAPGVVNGFRLQPQNVAEFATRGIDMVLNYRVEPGDLGLFNFRLTGNYLDRLTFIPTPGGDVVDSKGTAIPAPEWQASFDLTYAKDNFGLNYGVNYYSGVLRTTNELIAAQPDRFPEEFIYFKDRWVHEIQASIAIDEGFTFYGGVNNLFNQTPDVGSFTIPVSPQGRFFYAGARVNLPSF</sequence>
<comment type="caution">
    <text evidence="5">The sequence shown here is derived from an EMBL/GenBank/DDBJ whole genome shotgun (WGS) entry which is preliminary data.</text>
</comment>
<dbReference type="Proteomes" id="UP000734218">
    <property type="component" value="Unassembled WGS sequence"/>
</dbReference>
<evidence type="ECO:0000256" key="2">
    <source>
        <dbReference type="ARBA" id="ARBA00023136"/>
    </source>
</evidence>
<keyword evidence="6" id="KW-1185">Reference proteome</keyword>
<gene>
    <name evidence="5" type="ORF">GGR88_000893</name>
</gene>
<comment type="subcellular location">
    <subcellularLocation>
        <location evidence="1">Cell outer membrane</location>
    </subcellularLocation>
</comment>
<evidence type="ECO:0000256" key="3">
    <source>
        <dbReference type="ARBA" id="ARBA00023237"/>
    </source>
</evidence>
<dbReference type="PANTHER" id="PTHR47234:SF2">
    <property type="entry name" value="TONB-DEPENDENT RECEPTOR"/>
    <property type="match status" value="1"/>
</dbReference>
<evidence type="ECO:0000313" key="5">
    <source>
        <dbReference type="EMBL" id="NJC33419.1"/>
    </source>
</evidence>
<dbReference type="PANTHER" id="PTHR47234">
    <property type="match status" value="1"/>
</dbReference>
<dbReference type="EMBL" id="JAATJE010000001">
    <property type="protein sequence ID" value="NJC33419.1"/>
    <property type="molecule type" value="Genomic_DNA"/>
</dbReference>
<organism evidence="5 6">
    <name type="scientific">Sphingomonas jejuensis</name>
    <dbReference type="NCBI Taxonomy" id="904715"/>
    <lineage>
        <taxon>Bacteria</taxon>
        <taxon>Pseudomonadati</taxon>
        <taxon>Pseudomonadota</taxon>
        <taxon>Alphaproteobacteria</taxon>
        <taxon>Sphingomonadales</taxon>
        <taxon>Sphingomonadaceae</taxon>
        <taxon>Sphingomonas</taxon>
    </lineage>
</organism>
<proteinExistence type="predicted"/>
<dbReference type="Pfam" id="PF00593">
    <property type="entry name" value="TonB_dep_Rec_b-barrel"/>
    <property type="match status" value="1"/>
</dbReference>
<keyword evidence="3" id="KW-0998">Cell outer membrane</keyword>
<keyword evidence="5" id="KW-0675">Receptor</keyword>
<evidence type="ECO:0000256" key="1">
    <source>
        <dbReference type="ARBA" id="ARBA00004442"/>
    </source>
</evidence>
<dbReference type="InterPro" id="IPR000531">
    <property type="entry name" value="Beta-barrel_TonB"/>
</dbReference>
<keyword evidence="2" id="KW-0472">Membrane</keyword>
<evidence type="ECO:0000259" key="4">
    <source>
        <dbReference type="Pfam" id="PF00593"/>
    </source>
</evidence>
<dbReference type="Gene3D" id="2.40.170.20">
    <property type="entry name" value="TonB-dependent receptor, beta-barrel domain"/>
    <property type="match status" value="1"/>
</dbReference>
<dbReference type="InterPro" id="IPR036942">
    <property type="entry name" value="Beta-barrel_TonB_sf"/>
</dbReference>
<name>A0ABX0XJB2_9SPHN</name>
<protein>
    <submittedName>
        <fullName evidence="5">Outer membrane receptor protein involved in Fe transport</fullName>
    </submittedName>
</protein>
<dbReference type="SUPFAM" id="SSF56935">
    <property type="entry name" value="Porins"/>
    <property type="match status" value="1"/>
</dbReference>
<evidence type="ECO:0000313" key="6">
    <source>
        <dbReference type="Proteomes" id="UP000734218"/>
    </source>
</evidence>
<feature type="domain" description="TonB-dependent receptor-like beta-barrel" evidence="4">
    <location>
        <begin position="5"/>
        <end position="358"/>
    </location>
</feature>
<reference evidence="5 6" key="1">
    <citation type="submission" date="2020-03" db="EMBL/GenBank/DDBJ databases">
        <title>Genomic Encyclopedia of Type Strains, Phase IV (KMG-IV): sequencing the most valuable type-strain genomes for metagenomic binning, comparative biology and taxonomic classification.</title>
        <authorList>
            <person name="Goeker M."/>
        </authorList>
    </citation>
    <scope>NUCLEOTIDE SEQUENCE [LARGE SCALE GENOMIC DNA]</scope>
    <source>
        <strain evidence="5 6">DSM 27651</strain>
    </source>
</reference>
<accession>A0ABX0XJB2</accession>